<accession>A0A3M0CVF3</accession>
<comment type="caution">
    <text evidence="1">The sequence shown here is derived from an EMBL/GenBank/DDBJ whole genome shotgun (WGS) entry which is preliminary data.</text>
</comment>
<name>A0A3M0CVF3_9PROT</name>
<dbReference type="InParanoid" id="A0A3M0CVF3"/>
<evidence type="ECO:0000313" key="2">
    <source>
        <dbReference type="Proteomes" id="UP000271227"/>
    </source>
</evidence>
<dbReference type="AlphaFoldDB" id="A0A3M0CVF3"/>
<sequence>MCGAPHTHRLKQCGIQAALEDQFAYANCICKLVLRPGATAVKIMGAGADDAGEKKRDVTAGIRMNAWKTKAFTPGDFEVPGSFHRSGFRAKG</sequence>
<keyword evidence="2" id="KW-1185">Reference proteome</keyword>
<organism evidence="1 2">
    <name type="scientific">Eilatimonas milleporae</name>
    <dbReference type="NCBI Taxonomy" id="911205"/>
    <lineage>
        <taxon>Bacteria</taxon>
        <taxon>Pseudomonadati</taxon>
        <taxon>Pseudomonadota</taxon>
        <taxon>Alphaproteobacteria</taxon>
        <taxon>Kordiimonadales</taxon>
        <taxon>Kordiimonadaceae</taxon>
        <taxon>Eilatimonas</taxon>
    </lineage>
</organism>
<reference evidence="1 2" key="1">
    <citation type="submission" date="2018-10" db="EMBL/GenBank/DDBJ databases">
        <title>Genomic Encyclopedia of Archaeal and Bacterial Type Strains, Phase II (KMG-II): from individual species to whole genera.</title>
        <authorList>
            <person name="Goeker M."/>
        </authorList>
    </citation>
    <scope>NUCLEOTIDE SEQUENCE [LARGE SCALE GENOMIC DNA]</scope>
    <source>
        <strain evidence="1 2">DSM 25217</strain>
    </source>
</reference>
<evidence type="ECO:0000313" key="1">
    <source>
        <dbReference type="EMBL" id="RMB13074.1"/>
    </source>
</evidence>
<dbReference type="Proteomes" id="UP000271227">
    <property type="component" value="Unassembled WGS sequence"/>
</dbReference>
<protein>
    <submittedName>
        <fullName evidence="1">Uncharacterized protein</fullName>
    </submittedName>
</protein>
<gene>
    <name evidence="1" type="ORF">BXY39_0068</name>
</gene>
<proteinExistence type="predicted"/>
<dbReference type="EMBL" id="REFR01000001">
    <property type="protein sequence ID" value="RMB13074.1"/>
    <property type="molecule type" value="Genomic_DNA"/>
</dbReference>